<dbReference type="AlphaFoldDB" id="A0A0J6WUU9"/>
<keyword evidence="2" id="KW-1134">Transmembrane beta strand</keyword>
<evidence type="ECO:0000259" key="3">
    <source>
        <dbReference type="Pfam" id="PF07715"/>
    </source>
</evidence>
<keyword evidence="4" id="KW-0675">Receptor</keyword>
<dbReference type="InterPro" id="IPR039426">
    <property type="entry name" value="TonB-dep_rcpt-like"/>
</dbReference>
<organism evidence="4 5">
    <name type="scientific">Megasphaera cerevisiae DSM 20462</name>
    <dbReference type="NCBI Taxonomy" id="1122219"/>
    <lineage>
        <taxon>Bacteria</taxon>
        <taxon>Bacillati</taxon>
        <taxon>Bacillota</taxon>
        <taxon>Negativicutes</taxon>
        <taxon>Veillonellales</taxon>
        <taxon>Veillonellaceae</taxon>
        <taxon>Megasphaera</taxon>
    </lineage>
</organism>
<evidence type="ECO:0000313" key="4">
    <source>
        <dbReference type="EMBL" id="KMO87320.1"/>
    </source>
</evidence>
<keyword evidence="2" id="KW-0812">Transmembrane</keyword>
<keyword evidence="5" id="KW-1185">Reference proteome</keyword>
<sequence>RDVVVEADRAKEEAKYNSQSVTVITKEDIARKQGKSVEDVIFNEVGVTRTVDAMGKVGISIRGADPRHTLIMVDGQPVLGDVSKYSGNGDELMRIGAENIERIEIIRGAASAKYGADAIGGVVNVITKGPKDTMSMEFNAEGRYHSSRYTSPNETSALPSNFYLRADTGKIGNFKAAAWTSKRDILPVYAKDQTHVAHYATGDVTYTNWEKGKNWYDDFKPSLRFYGKETSSGMAASYEFNQNHKIDFRVTREDEDVERRNKTAWEPVLGGSFEEPMRVSKQTMMRDTYAVSYTGKGGNTDWKLDVSHGKNTGK</sequence>
<keyword evidence="1" id="KW-0732">Signal</keyword>
<dbReference type="InterPro" id="IPR012910">
    <property type="entry name" value="Plug_dom"/>
</dbReference>
<evidence type="ECO:0000256" key="1">
    <source>
        <dbReference type="ARBA" id="ARBA00022729"/>
    </source>
</evidence>
<dbReference type="InParanoid" id="A0A0J6WUU9"/>
<dbReference type="Pfam" id="PF07715">
    <property type="entry name" value="Plug"/>
    <property type="match status" value="1"/>
</dbReference>
<keyword evidence="2" id="KW-0472">Membrane</keyword>
<dbReference type="GO" id="GO:0015344">
    <property type="term" value="F:siderophore uptake transmembrane transporter activity"/>
    <property type="evidence" value="ECO:0007669"/>
    <property type="project" value="TreeGrafter"/>
</dbReference>
<accession>A0A0J6WUU9</accession>
<dbReference type="PANTHER" id="PTHR30069:SF29">
    <property type="entry name" value="HEMOGLOBIN AND HEMOGLOBIN-HAPTOGLOBIN-BINDING PROTEIN 1-RELATED"/>
    <property type="match status" value="1"/>
</dbReference>
<comment type="caution">
    <text evidence="4">The sequence shown here is derived from an EMBL/GenBank/DDBJ whole genome shotgun (WGS) entry which is preliminary data.</text>
</comment>
<dbReference type="Gene3D" id="2.170.130.10">
    <property type="entry name" value="TonB-dependent receptor, plug domain"/>
    <property type="match status" value="1"/>
</dbReference>
<evidence type="ECO:0000313" key="5">
    <source>
        <dbReference type="Proteomes" id="UP000036503"/>
    </source>
</evidence>
<dbReference type="EMBL" id="LEKT01000007">
    <property type="protein sequence ID" value="KMO87320.1"/>
    <property type="molecule type" value="Genomic_DNA"/>
</dbReference>
<dbReference type="PATRIC" id="fig|1122219.3.peg.2847"/>
<comment type="similarity">
    <text evidence="2">Belongs to the TonB-dependent receptor family.</text>
</comment>
<keyword evidence="2" id="KW-0998">Cell outer membrane</keyword>
<dbReference type="RefSeq" id="WP_048513478.1">
    <property type="nucleotide sequence ID" value="NZ_LEKT01000007.1"/>
</dbReference>
<name>A0A0J6WUU9_9FIRM</name>
<keyword evidence="2" id="KW-0813">Transport</keyword>
<protein>
    <submittedName>
        <fullName evidence="4">TonB-dependent receptor</fullName>
    </submittedName>
</protein>
<evidence type="ECO:0000256" key="2">
    <source>
        <dbReference type="PROSITE-ProRule" id="PRU01360"/>
    </source>
</evidence>
<dbReference type="GO" id="GO:0044718">
    <property type="term" value="P:siderophore transmembrane transport"/>
    <property type="evidence" value="ECO:0007669"/>
    <property type="project" value="TreeGrafter"/>
</dbReference>
<reference evidence="4 5" key="1">
    <citation type="submission" date="2015-06" db="EMBL/GenBank/DDBJ databases">
        <title>Draft genome sequence of beer spoilage bacterium Megasphaera cerevisiae type strain 20462.</title>
        <authorList>
            <person name="Kutumbaka K."/>
            <person name="Pasmowitz J."/>
            <person name="Mategko J."/>
            <person name="Reyes D."/>
            <person name="Friedrich A."/>
            <person name="Han S."/>
            <person name="Martens-Habbena W."/>
            <person name="Neal-McKinney J."/>
            <person name="Janagama H.K."/>
            <person name="Nadala C."/>
            <person name="Samadpour M."/>
        </authorList>
    </citation>
    <scope>NUCLEOTIDE SEQUENCE [LARGE SCALE GENOMIC DNA]</scope>
    <source>
        <strain evidence="4 5">DSM 20462</strain>
    </source>
</reference>
<comment type="subcellular location">
    <subcellularLocation>
        <location evidence="2">Cell outer membrane</location>
        <topology evidence="2">Multi-pass membrane protein</topology>
    </subcellularLocation>
</comment>
<dbReference type="Proteomes" id="UP000036503">
    <property type="component" value="Unassembled WGS sequence"/>
</dbReference>
<gene>
    <name evidence="4" type="ORF">AB840_03725</name>
</gene>
<feature type="non-terminal residue" evidence="4">
    <location>
        <position position="1"/>
    </location>
</feature>
<feature type="domain" description="TonB-dependent receptor plug" evidence="3">
    <location>
        <begin position="17"/>
        <end position="122"/>
    </location>
</feature>
<dbReference type="InterPro" id="IPR037066">
    <property type="entry name" value="Plug_dom_sf"/>
</dbReference>
<dbReference type="SUPFAM" id="SSF56935">
    <property type="entry name" value="Porins"/>
    <property type="match status" value="1"/>
</dbReference>
<dbReference type="PROSITE" id="PS52016">
    <property type="entry name" value="TONB_DEPENDENT_REC_3"/>
    <property type="match status" value="1"/>
</dbReference>
<dbReference type="PANTHER" id="PTHR30069">
    <property type="entry name" value="TONB-DEPENDENT OUTER MEMBRANE RECEPTOR"/>
    <property type="match status" value="1"/>
</dbReference>
<dbReference type="GO" id="GO:0009279">
    <property type="term" value="C:cell outer membrane"/>
    <property type="evidence" value="ECO:0007669"/>
    <property type="project" value="UniProtKB-SubCell"/>
</dbReference>
<proteinExistence type="inferred from homology"/>